<feature type="transmembrane region" description="Helical" evidence="1">
    <location>
        <begin position="99"/>
        <end position="118"/>
    </location>
</feature>
<gene>
    <name evidence="3" type="ORF">DK847_09640</name>
</gene>
<keyword evidence="1" id="KW-0472">Membrane</keyword>
<keyword evidence="1" id="KW-0812">Transmembrane</keyword>
<dbReference type="InterPro" id="IPR000620">
    <property type="entry name" value="EamA_dom"/>
</dbReference>
<evidence type="ECO:0000313" key="3">
    <source>
        <dbReference type="EMBL" id="PZF77558.1"/>
    </source>
</evidence>
<sequence>MTIAVRTSQAHLLPAVAVALCGAMWGVFWVPLHWFGSAGVGGAWVSLLFNAMAVASALPFLLRRSAWEGFADQAVNGLLLGTAFSLYTVSLVLTDVVHAILLFYLTPVWSTLAGRLFLGERLSASRLLAMALGFAGLAAVLGVKEGIPLPRNWGDGLALISGMLWAAGTLRSFHRPTRRVALPVFTFSFGGLLSSAVILAAAAVLGLPLAAPGQLWAMLPWIMLLGLIIFVPPNFLVLWAAQRIDSARVGILLMTEVLFGTLSAAFLSGQPFTLAEGIGTALIVSAGLIEVLRR</sequence>
<dbReference type="SUPFAM" id="SSF103481">
    <property type="entry name" value="Multidrug resistance efflux transporter EmrE"/>
    <property type="match status" value="2"/>
</dbReference>
<feature type="transmembrane region" description="Helical" evidence="1">
    <location>
        <begin position="274"/>
        <end position="292"/>
    </location>
</feature>
<reference evidence="4" key="1">
    <citation type="submission" date="2018-06" db="EMBL/GenBank/DDBJ databases">
        <title>Aestuariibacter litoralis strain KCTC 52945T.</title>
        <authorList>
            <person name="Li X."/>
            <person name="Salam N."/>
            <person name="Li J.-L."/>
            <person name="Chen Y.-M."/>
            <person name="Yang Z.-W."/>
            <person name="Zhang L.-Y."/>
            <person name="Han M.-X."/>
            <person name="Xiao M."/>
            <person name="Li W.-J."/>
        </authorList>
    </citation>
    <scope>NUCLEOTIDE SEQUENCE [LARGE SCALE GENOMIC DNA]</scope>
    <source>
        <strain evidence="4">KCTC 52945</strain>
    </source>
</reference>
<name>A0A2W2BBM0_9HYPH</name>
<dbReference type="Pfam" id="PF00892">
    <property type="entry name" value="EamA"/>
    <property type="match status" value="2"/>
</dbReference>
<feature type="transmembrane region" description="Helical" evidence="1">
    <location>
        <begin position="12"/>
        <end position="35"/>
    </location>
</feature>
<protein>
    <recommendedName>
        <fullName evidence="2">EamA domain-containing protein</fullName>
    </recommendedName>
</protein>
<dbReference type="EMBL" id="QKVK01000003">
    <property type="protein sequence ID" value="PZF77558.1"/>
    <property type="molecule type" value="Genomic_DNA"/>
</dbReference>
<evidence type="ECO:0000256" key="1">
    <source>
        <dbReference type="SAM" id="Phobius"/>
    </source>
</evidence>
<dbReference type="Proteomes" id="UP000248795">
    <property type="component" value="Unassembled WGS sequence"/>
</dbReference>
<feature type="transmembrane region" description="Helical" evidence="1">
    <location>
        <begin position="41"/>
        <end position="62"/>
    </location>
</feature>
<comment type="caution">
    <text evidence="3">The sequence shown here is derived from an EMBL/GenBank/DDBJ whole genome shotgun (WGS) entry which is preliminary data.</text>
</comment>
<dbReference type="InterPro" id="IPR037185">
    <property type="entry name" value="EmrE-like"/>
</dbReference>
<organism evidence="3 4">
    <name type="scientific">Aestuariivirga litoralis</name>
    <dbReference type="NCBI Taxonomy" id="2650924"/>
    <lineage>
        <taxon>Bacteria</taxon>
        <taxon>Pseudomonadati</taxon>
        <taxon>Pseudomonadota</taxon>
        <taxon>Alphaproteobacteria</taxon>
        <taxon>Hyphomicrobiales</taxon>
        <taxon>Aestuariivirgaceae</taxon>
        <taxon>Aestuariivirga</taxon>
    </lineage>
</organism>
<accession>A0A2W2BBM0</accession>
<dbReference type="RefSeq" id="WP_111198089.1">
    <property type="nucleotide sequence ID" value="NZ_QKVK01000003.1"/>
</dbReference>
<feature type="transmembrane region" description="Helical" evidence="1">
    <location>
        <begin position="215"/>
        <end position="237"/>
    </location>
</feature>
<feature type="transmembrane region" description="Helical" evidence="1">
    <location>
        <begin position="180"/>
        <end position="209"/>
    </location>
</feature>
<dbReference type="PANTHER" id="PTHR22911">
    <property type="entry name" value="ACYL-MALONYL CONDENSING ENZYME-RELATED"/>
    <property type="match status" value="1"/>
</dbReference>
<dbReference type="GO" id="GO:0016020">
    <property type="term" value="C:membrane"/>
    <property type="evidence" value="ECO:0007669"/>
    <property type="project" value="InterPro"/>
</dbReference>
<dbReference type="AlphaFoldDB" id="A0A2W2BBM0"/>
<feature type="domain" description="EamA" evidence="2">
    <location>
        <begin position="153"/>
        <end position="286"/>
    </location>
</feature>
<keyword evidence="4" id="KW-1185">Reference proteome</keyword>
<feature type="transmembrane region" description="Helical" evidence="1">
    <location>
        <begin position="156"/>
        <end position="173"/>
    </location>
</feature>
<feature type="transmembrane region" description="Helical" evidence="1">
    <location>
        <begin position="74"/>
        <end position="93"/>
    </location>
</feature>
<feature type="transmembrane region" description="Helical" evidence="1">
    <location>
        <begin position="127"/>
        <end position="144"/>
    </location>
</feature>
<proteinExistence type="predicted"/>
<keyword evidence="1" id="KW-1133">Transmembrane helix</keyword>
<evidence type="ECO:0000259" key="2">
    <source>
        <dbReference type="Pfam" id="PF00892"/>
    </source>
</evidence>
<evidence type="ECO:0000313" key="4">
    <source>
        <dbReference type="Proteomes" id="UP000248795"/>
    </source>
</evidence>
<feature type="transmembrane region" description="Helical" evidence="1">
    <location>
        <begin position="249"/>
        <end position="268"/>
    </location>
</feature>
<feature type="domain" description="EamA" evidence="2">
    <location>
        <begin position="16"/>
        <end position="140"/>
    </location>
</feature>